<evidence type="ECO:0000313" key="1">
    <source>
        <dbReference type="EMBL" id="GHP04481.1"/>
    </source>
</evidence>
<gene>
    <name evidence="1" type="ORF">PPROV_000323500</name>
</gene>
<name>A0A830HFS1_9CHLO</name>
<protein>
    <submittedName>
        <fullName evidence="1">Uncharacterized protein</fullName>
    </submittedName>
</protein>
<evidence type="ECO:0000313" key="2">
    <source>
        <dbReference type="Proteomes" id="UP000660262"/>
    </source>
</evidence>
<dbReference type="Proteomes" id="UP000660262">
    <property type="component" value="Unassembled WGS sequence"/>
</dbReference>
<comment type="caution">
    <text evidence="1">The sequence shown here is derived from an EMBL/GenBank/DDBJ whole genome shotgun (WGS) entry which is preliminary data.</text>
</comment>
<keyword evidence="2" id="KW-1185">Reference proteome</keyword>
<dbReference type="AlphaFoldDB" id="A0A830HFS1"/>
<sequence length="155" mass="16269">MAAPASKRTKGAHFKVSDALGVAGGWANLVAAKSNESAANAGWSLLGDSSAPTERPAVSRSAVVAVHADGDDVREVEGAHAHSDAPALTLREFHSFLSSGPSGTVFDRDASPYAALVRKPLEAGAAEGARPPKSYAWLANDWKKRRRGAAKRKRR</sequence>
<dbReference type="EMBL" id="BNJQ01000007">
    <property type="protein sequence ID" value="GHP04481.1"/>
    <property type="molecule type" value="Genomic_DNA"/>
</dbReference>
<reference evidence="1" key="1">
    <citation type="submission" date="2020-10" db="EMBL/GenBank/DDBJ databases">
        <title>Unveiling of a novel bifunctional photoreceptor, Dualchrome1, isolated from a cosmopolitan green alga.</title>
        <authorList>
            <person name="Suzuki S."/>
            <person name="Kawachi M."/>
        </authorList>
    </citation>
    <scope>NUCLEOTIDE SEQUENCE</scope>
    <source>
        <strain evidence="1">NIES 2893</strain>
    </source>
</reference>
<proteinExistence type="predicted"/>
<accession>A0A830HFS1</accession>
<organism evidence="1 2">
    <name type="scientific">Pycnococcus provasolii</name>
    <dbReference type="NCBI Taxonomy" id="41880"/>
    <lineage>
        <taxon>Eukaryota</taxon>
        <taxon>Viridiplantae</taxon>
        <taxon>Chlorophyta</taxon>
        <taxon>Pseudoscourfieldiophyceae</taxon>
        <taxon>Pseudoscourfieldiales</taxon>
        <taxon>Pycnococcaceae</taxon>
        <taxon>Pycnococcus</taxon>
    </lineage>
</organism>